<dbReference type="Proteomes" id="UP001212997">
    <property type="component" value="Unassembled WGS sequence"/>
</dbReference>
<accession>A0AAD5YD46</accession>
<evidence type="ECO:0000256" key="4">
    <source>
        <dbReference type="SAM" id="Coils"/>
    </source>
</evidence>
<dbReference type="Pfam" id="PF04383">
    <property type="entry name" value="KilA-N"/>
    <property type="match status" value="1"/>
</dbReference>
<feature type="compositionally biased region" description="Polar residues" evidence="5">
    <location>
        <begin position="334"/>
        <end position="345"/>
    </location>
</feature>
<dbReference type="EMBL" id="JANAWD010000227">
    <property type="protein sequence ID" value="KAJ3483469.1"/>
    <property type="molecule type" value="Genomic_DNA"/>
</dbReference>
<evidence type="ECO:0000256" key="1">
    <source>
        <dbReference type="ARBA" id="ARBA00022737"/>
    </source>
</evidence>
<feature type="region of interest" description="Disordered" evidence="5">
    <location>
        <begin position="671"/>
        <end position="732"/>
    </location>
</feature>
<feature type="region of interest" description="Disordered" evidence="5">
    <location>
        <begin position="742"/>
        <end position="761"/>
    </location>
</feature>
<dbReference type="InterPro" id="IPR003163">
    <property type="entry name" value="Tscrpt_reg_HTH_APSES-type"/>
</dbReference>
<dbReference type="PROSITE" id="PS50088">
    <property type="entry name" value="ANK_REPEAT"/>
    <property type="match status" value="2"/>
</dbReference>
<dbReference type="PANTHER" id="PTHR43828">
    <property type="entry name" value="ASPARAGINASE"/>
    <property type="match status" value="1"/>
</dbReference>
<dbReference type="AlphaFoldDB" id="A0AAD5YD46"/>
<dbReference type="InterPro" id="IPR036887">
    <property type="entry name" value="HTH_APSES_sf"/>
</dbReference>
<feature type="repeat" description="ANK" evidence="3">
    <location>
        <begin position="523"/>
        <end position="555"/>
    </location>
</feature>
<evidence type="ECO:0000256" key="5">
    <source>
        <dbReference type="SAM" id="MobiDB-lite"/>
    </source>
</evidence>
<dbReference type="SUPFAM" id="SSF48403">
    <property type="entry name" value="Ankyrin repeat"/>
    <property type="match status" value="1"/>
</dbReference>
<dbReference type="GO" id="GO:0001228">
    <property type="term" value="F:DNA-binding transcription activator activity, RNA polymerase II-specific"/>
    <property type="evidence" value="ECO:0007669"/>
    <property type="project" value="UniProtKB-ARBA"/>
</dbReference>
<evidence type="ECO:0000313" key="8">
    <source>
        <dbReference type="Proteomes" id="UP001212997"/>
    </source>
</evidence>
<feature type="coiled-coil region" evidence="4">
    <location>
        <begin position="623"/>
        <end position="650"/>
    </location>
</feature>
<dbReference type="SMART" id="SM00248">
    <property type="entry name" value="ANK"/>
    <property type="match status" value="3"/>
</dbReference>
<sequence length="878" mass="94194">MQAAARAPGQQAPVKIYNAVYSSVQVYECMVRGIAVMRRRADSYVNATQILKVAGVDKGRRTKILEKEILPGKHEIVQGGYGKYQGTWIPLERGRDIALQYGVAPLLAPLFDFVPNASSMSSLPTGLPNMTAWEHPANLVAPGLAPPPIMPGSALRLLNQGRAQGLFTPSTSMIPVTRHPGYASPGPYYTGYPQAPYHAIPGVSPTPPPSTQASLKRTRSEADADHSTAPQGSSHGFPGLLAASPDIQANDRSRPSSAAPTIGDTDHPSPTKRARTEPSLAATHSTTSAYPLNHQPQPPSNRPATPATANGVSRPPSSQSTLPNGKRSDDTTDGDSQNARFSNKPSIPKTMDPSTPARDPRRRAVVAAICQQDDPTPVLELLHEITPDNPALNFDIDLVLDEQGHTALHLAASMAQHKMVEALIANGADVHRGNYNGETPLIRACLATQNAESQTFHEIVAALHQSIRTIDTSRKSVLHHIVATAGVKGRAVAAHYYLDGVFLWVADRQQGDFRSIVDLQDEHGDTALNIAARVGNRSLVRTLLDVGANRILPNKLGLRPGDFGVETEELGVGIRAEDILMSLRSGPSAPVQKSQDVLADITSMVQDLGVEFSAEIKSKQDALDVTQAHLRAATRELAEQRKQIQIWQAKCGELDLITQRMRNIEKAIEEEDKFDWTGTQTEPGTSNGTSTGANDETPAEPLETPPRNDNDPGSGTGSGTNVPSTTHVPFGEPTASVIMTGETGADSSQKKPSGSDTAMDVVGAVPENGTADVSSDLVEPSSSEPSIPTSNSVASLIRLRRLKAWHERMERVMEERLKKLQGASAEKEFQCKKIVALCTGVPIDRVEDMLEDLVIAVESEASVIDISRVSGFMQKVTS</sequence>
<feature type="domain" description="HTH APSES-type" evidence="6">
    <location>
        <begin position="16"/>
        <end position="124"/>
    </location>
</feature>
<feature type="compositionally biased region" description="Polar residues" evidence="5">
    <location>
        <begin position="745"/>
        <end position="756"/>
    </location>
</feature>
<gene>
    <name evidence="7" type="ORF">NLI96_g6285</name>
</gene>
<dbReference type="GO" id="GO:0030907">
    <property type="term" value="C:MBF transcription complex"/>
    <property type="evidence" value="ECO:0007669"/>
    <property type="project" value="TreeGrafter"/>
</dbReference>
<keyword evidence="2 3" id="KW-0040">ANK repeat</keyword>
<reference evidence="7" key="1">
    <citation type="submission" date="2022-07" db="EMBL/GenBank/DDBJ databases">
        <title>Genome Sequence of Physisporinus lineatus.</title>
        <authorList>
            <person name="Buettner E."/>
        </authorList>
    </citation>
    <scope>NUCLEOTIDE SEQUENCE</scope>
    <source>
        <strain evidence="7">VT162</strain>
    </source>
</reference>
<feature type="repeat" description="ANK" evidence="3">
    <location>
        <begin position="403"/>
        <end position="435"/>
    </location>
</feature>
<evidence type="ECO:0000256" key="2">
    <source>
        <dbReference type="ARBA" id="ARBA00023043"/>
    </source>
</evidence>
<keyword evidence="8" id="KW-1185">Reference proteome</keyword>
<dbReference type="InterPro" id="IPR036770">
    <property type="entry name" value="Ankyrin_rpt-contain_sf"/>
</dbReference>
<dbReference type="GO" id="GO:0033309">
    <property type="term" value="C:SBF transcription complex"/>
    <property type="evidence" value="ECO:0007669"/>
    <property type="project" value="TreeGrafter"/>
</dbReference>
<evidence type="ECO:0000313" key="7">
    <source>
        <dbReference type="EMBL" id="KAJ3483469.1"/>
    </source>
</evidence>
<feature type="compositionally biased region" description="Low complexity" evidence="5">
    <location>
        <begin position="780"/>
        <end position="790"/>
    </location>
</feature>
<dbReference type="FunFam" id="3.10.260.10:FF:000001">
    <property type="entry name" value="APSES transcription factor (MbpA)"/>
    <property type="match status" value="1"/>
</dbReference>
<comment type="caution">
    <text evidence="7">The sequence shown here is derived from an EMBL/GenBank/DDBJ whole genome shotgun (WGS) entry which is preliminary data.</text>
</comment>
<keyword evidence="1" id="KW-0677">Repeat</keyword>
<dbReference type="InterPro" id="IPR018004">
    <property type="entry name" value="KilA/APSES_HTH"/>
</dbReference>
<dbReference type="Gene3D" id="3.10.260.10">
    <property type="entry name" value="Transcription regulator HTH, APSES-type DNA-binding domain"/>
    <property type="match status" value="1"/>
</dbReference>
<evidence type="ECO:0000259" key="6">
    <source>
        <dbReference type="PROSITE" id="PS51299"/>
    </source>
</evidence>
<keyword evidence="4" id="KW-0175">Coiled coil</keyword>
<dbReference type="InterPro" id="IPR051642">
    <property type="entry name" value="SWI6-like"/>
</dbReference>
<organism evidence="7 8">
    <name type="scientific">Meripilus lineatus</name>
    <dbReference type="NCBI Taxonomy" id="2056292"/>
    <lineage>
        <taxon>Eukaryota</taxon>
        <taxon>Fungi</taxon>
        <taxon>Dikarya</taxon>
        <taxon>Basidiomycota</taxon>
        <taxon>Agaricomycotina</taxon>
        <taxon>Agaricomycetes</taxon>
        <taxon>Polyporales</taxon>
        <taxon>Meripilaceae</taxon>
        <taxon>Meripilus</taxon>
    </lineage>
</organism>
<dbReference type="GO" id="GO:0003677">
    <property type="term" value="F:DNA binding"/>
    <property type="evidence" value="ECO:0007669"/>
    <property type="project" value="InterPro"/>
</dbReference>
<name>A0AAD5YD46_9APHY</name>
<dbReference type="PANTHER" id="PTHR43828:SF3">
    <property type="entry name" value="CHROMO DOMAIN-CONTAINING PROTEIN"/>
    <property type="match status" value="1"/>
</dbReference>
<feature type="compositionally biased region" description="Polar residues" evidence="5">
    <location>
        <begin position="307"/>
        <end position="323"/>
    </location>
</feature>
<evidence type="ECO:0000256" key="3">
    <source>
        <dbReference type="PROSITE-ProRule" id="PRU00023"/>
    </source>
</evidence>
<dbReference type="PROSITE" id="PS50297">
    <property type="entry name" value="ANK_REP_REGION"/>
    <property type="match status" value="2"/>
</dbReference>
<dbReference type="Pfam" id="PF00023">
    <property type="entry name" value="Ank"/>
    <property type="match status" value="1"/>
</dbReference>
<dbReference type="SUPFAM" id="SSF54616">
    <property type="entry name" value="DNA-binding domain of Mlu1-box binding protein MBP1"/>
    <property type="match status" value="1"/>
</dbReference>
<dbReference type="SMART" id="SM01252">
    <property type="entry name" value="KilA-N"/>
    <property type="match status" value="1"/>
</dbReference>
<dbReference type="InterPro" id="IPR002110">
    <property type="entry name" value="Ankyrin_rpt"/>
</dbReference>
<dbReference type="Pfam" id="PF12796">
    <property type="entry name" value="Ank_2"/>
    <property type="match status" value="1"/>
</dbReference>
<feature type="region of interest" description="Disordered" evidence="5">
    <location>
        <begin position="199"/>
        <end position="362"/>
    </location>
</feature>
<feature type="compositionally biased region" description="Polar residues" evidence="5">
    <location>
        <begin position="677"/>
        <end position="694"/>
    </location>
</feature>
<protein>
    <recommendedName>
        <fullName evidence="6">HTH APSES-type domain-containing protein</fullName>
    </recommendedName>
</protein>
<feature type="region of interest" description="Disordered" evidence="5">
    <location>
        <begin position="767"/>
        <end position="790"/>
    </location>
</feature>
<dbReference type="Gene3D" id="1.25.40.20">
    <property type="entry name" value="Ankyrin repeat-containing domain"/>
    <property type="match status" value="1"/>
</dbReference>
<dbReference type="PROSITE" id="PS51299">
    <property type="entry name" value="HTH_APSES"/>
    <property type="match status" value="1"/>
</dbReference>
<proteinExistence type="predicted"/>